<accession>A0A240UA69</accession>
<name>A0A240TR14_9BURK</name>
<proteinExistence type="predicted"/>
<dbReference type="RefSeq" id="WP_086911669.1">
    <property type="nucleotide sequence ID" value="NZ_CP021359.1"/>
</dbReference>
<dbReference type="SUPFAM" id="SSF50939">
    <property type="entry name" value="Sialidases"/>
    <property type="match status" value="1"/>
</dbReference>
<dbReference type="AlphaFoldDB" id="A0A240TR14"/>
<gene>
    <name evidence="1" type="ORF">CBP36_05475</name>
</gene>
<dbReference type="CDD" id="cd15482">
    <property type="entry name" value="Sialidase_non-viral"/>
    <property type="match status" value="1"/>
</dbReference>
<dbReference type="EMBL" id="CP021366">
    <property type="protein sequence ID" value="ART58387.1"/>
    <property type="molecule type" value="Genomic_DNA"/>
</dbReference>
<evidence type="ECO:0000313" key="1">
    <source>
        <dbReference type="EMBL" id="ART58387.1"/>
    </source>
</evidence>
<accession>A0A240TR14</accession>
<protein>
    <submittedName>
        <fullName evidence="1">Uncharacterized protein</fullName>
    </submittedName>
</protein>
<dbReference type="KEGG" id="acid:CBP33_05040"/>
<dbReference type="KEGG" id="acip:CBP36_05475"/>
<dbReference type="InterPro" id="IPR036278">
    <property type="entry name" value="Sialidase_sf"/>
</dbReference>
<dbReference type="OrthoDB" id="41724at2"/>
<organism evidence="1 2">
    <name type="scientific">Acidovorax carolinensis</name>
    <dbReference type="NCBI Taxonomy" id="553814"/>
    <lineage>
        <taxon>Bacteria</taxon>
        <taxon>Pseudomonadati</taxon>
        <taxon>Pseudomonadota</taxon>
        <taxon>Betaproteobacteria</taxon>
        <taxon>Burkholderiales</taxon>
        <taxon>Comamonadaceae</taxon>
        <taxon>Acidovorax</taxon>
    </lineage>
</organism>
<keyword evidence="2" id="KW-1185">Reference proteome</keyword>
<dbReference type="Gene3D" id="2.120.10.10">
    <property type="match status" value="1"/>
</dbReference>
<evidence type="ECO:0000313" key="2">
    <source>
        <dbReference type="Proteomes" id="UP000194440"/>
    </source>
</evidence>
<reference evidence="1" key="1">
    <citation type="submission" date="2017-05" db="EMBL/GenBank/DDBJ databases">
        <title>Polyphasic characterization of four soil-derived phenanthrene-degrading Acidovorax strains and proposal of Acidovorax phenanthrenivorans sp. nov.</title>
        <authorList>
            <person name="Singleton D."/>
            <person name="Lee J."/>
            <person name="Dickey A.N."/>
            <person name="Stroud A."/>
            <person name="Scholl E.H."/>
            <person name="Wright F.A."/>
            <person name="Aitken M.D."/>
        </authorList>
    </citation>
    <scope>NUCLEOTIDE SEQUENCE</scope>
    <source>
        <strain evidence="1">P4</strain>
    </source>
</reference>
<dbReference type="Proteomes" id="UP000194440">
    <property type="component" value="Chromosome"/>
</dbReference>
<sequence length="504" mass="51953">MSALSDFQPSGRLPAGALLPAMAADPKLLAKGWATLDGSLVSRALYPDAKSVVGDVRFFDGTPLVADTAMAPPAGATTSAGSSKTVAIGSTFIVAPIISYTASGTTMRLWRSTDAGANWSTVDVNAGAGTQVSAVALEWFGAGRLLMVVRAWNSSTGSFSHAIVFSNDLGATWSAPQIVGNGYDLSSITVTADAQMLASGTGYYYVGATMSSTPGQGVLYALNPLTNTVKTYNMGPDGASFGNCIVLGGRVTGAGTSEILLARYVSSVLTPLKLTFDGAAFTTGVAGVAYSASYFPPVAGGRSYLTRGGDGNDYLAMATGAVYRMPASWSGTPVQIHTGLTDAGTRLISNTLSNPLTGLGFDLATGAETRLSGANAGASKIGAQYGLAAKDWTIAPATDKVPSANRHFMQIASQAGSFAVRSTRCASNFMGGFAGTADAGRFMTYSAGPDIRWYDPDTGVCKTVQMVNTAGSNYSLRVSSYAPAQDYANYVHMPYLPGLVCRIK</sequence>